<dbReference type="SUPFAM" id="SSF159275">
    <property type="entry name" value="PA1994-like"/>
    <property type="match status" value="1"/>
</dbReference>
<protein>
    <submittedName>
        <fullName evidence="1">Transcriptional regulator</fullName>
    </submittedName>
</protein>
<evidence type="ECO:0000313" key="2">
    <source>
        <dbReference type="Proteomes" id="UP000293719"/>
    </source>
</evidence>
<dbReference type="KEGG" id="rpod:E0E05_14395"/>
<dbReference type="OrthoDB" id="7347529at2"/>
<dbReference type="EMBL" id="CP036532">
    <property type="protein sequence ID" value="QBK31688.1"/>
    <property type="molecule type" value="Genomic_DNA"/>
</dbReference>
<name>A0A4V1A480_9HYPH</name>
<proteinExistence type="predicted"/>
<dbReference type="RefSeq" id="WP_131617343.1">
    <property type="nucleotide sequence ID" value="NZ_CP036532.1"/>
</dbReference>
<gene>
    <name evidence="1" type="ORF">E0E05_14395</name>
</gene>
<dbReference type="InterPro" id="IPR009467">
    <property type="entry name" value="Glycolipid-bd_prot_put"/>
</dbReference>
<reference evidence="1 2" key="1">
    <citation type="journal article" date="2017" name="Int. J. Syst. Evol. Microbiol.">
        <title>Roseitalea porphyridii gen. nov., sp. nov., isolated from a red alga, and reclassification of Hoeflea suaedae Chung et al. 2013 as Pseudohoeflea suaedae gen. nov., comb. nov.</title>
        <authorList>
            <person name="Hyeon J.W."/>
            <person name="Jeong S.E."/>
            <person name="Baek K."/>
            <person name="Jeon C.O."/>
        </authorList>
    </citation>
    <scope>NUCLEOTIDE SEQUENCE [LARGE SCALE GENOMIC DNA]</scope>
    <source>
        <strain evidence="1 2">MA7-20</strain>
    </source>
</reference>
<dbReference type="Pfam" id="PF06475">
    <property type="entry name" value="Glycolipid_bind"/>
    <property type="match status" value="1"/>
</dbReference>
<accession>A0A4V1A480</accession>
<keyword evidence="2" id="KW-1185">Reference proteome</keyword>
<sequence>MGFLAAFERTCRWVPEDGDGLEHLQVRVDADGVTATGVVIGARGGRPYGIRYRITCSADWRVRAFAVDDCEGGRLAMTSDGEGRWRDEAGAPMPAFDGAIDIDLSGSPFTNTLPIRRLAAHAPGHAERFRMVYIPFATLVPEIDEQRYTCVTPLSAYLYEAVDRSFEARLPVDDAAIVTDYPTLFRRRDV</sequence>
<dbReference type="GeneID" id="90768494"/>
<evidence type="ECO:0000313" key="1">
    <source>
        <dbReference type="EMBL" id="QBK31688.1"/>
    </source>
</evidence>
<dbReference type="AlphaFoldDB" id="A0A4V1A480"/>
<dbReference type="Proteomes" id="UP000293719">
    <property type="component" value="Chromosome"/>
</dbReference>
<organism evidence="1 2">
    <name type="scientific">Roseitalea porphyridii</name>
    <dbReference type="NCBI Taxonomy" id="1852022"/>
    <lineage>
        <taxon>Bacteria</taxon>
        <taxon>Pseudomonadati</taxon>
        <taxon>Pseudomonadota</taxon>
        <taxon>Alphaproteobacteria</taxon>
        <taxon>Hyphomicrobiales</taxon>
        <taxon>Ahrensiaceae</taxon>
        <taxon>Roseitalea</taxon>
    </lineage>
</organism>